<dbReference type="InterPro" id="IPR052709">
    <property type="entry name" value="Transposase-MT_Hybrid"/>
</dbReference>
<protein>
    <submittedName>
        <fullName evidence="2">Uncharacterized protein</fullName>
    </submittedName>
</protein>
<name>A0ABQ9GZK5_9NEOP</name>
<gene>
    <name evidence="2" type="ORF">PR048_021840</name>
</gene>
<organism evidence="2 3">
    <name type="scientific">Dryococelus australis</name>
    <dbReference type="NCBI Taxonomy" id="614101"/>
    <lineage>
        <taxon>Eukaryota</taxon>
        <taxon>Metazoa</taxon>
        <taxon>Ecdysozoa</taxon>
        <taxon>Arthropoda</taxon>
        <taxon>Hexapoda</taxon>
        <taxon>Insecta</taxon>
        <taxon>Pterygota</taxon>
        <taxon>Neoptera</taxon>
        <taxon>Polyneoptera</taxon>
        <taxon>Phasmatodea</taxon>
        <taxon>Verophasmatodea</taxon>
        <taxon>Anareolatae</taxon>
        <taxon>Phasmatidae</taxon>
        <taxon>Eurycanthinae</taxon>
        <taxon>Dryococelus</taxon>
    </lineage>
</organism>
<dbReference type="EMBL" id="JARBHB010000008">
    <property type="protein sequence ID" value="KAJ8877386.1"/>
    <property type="molecule type" value="Genomic_DNA"/>
</dbReference>
<keyword evidence="3" id="KW-1185">Reference proteome</keyword>
<dbReference type="PANTHER" id="PTHR46060:SF1">
    <property type="entry name" value="MARINER MOS1 TRANSPOSASE-LIKE PROTEIN"/>
    <property type="match status" value="1"/>
</dbReference>
<reference evidence="2 3" key="1">
    <citation type="submission" date="2023-02" db="EMBL/GenBank/DDBJ databases">
        <title>LHISI_Scaffold_Assembly.</title>
        <authorList>
            <person name="Stuart O.P."/>
            <person name="Cleave R."/>
            <person name="Magrath M.J.L."/>
            <person name="Mikheyev A.S."/>
        </authorList>
    </citation>
    <scope>NUCLEOTIDE SEQUENCE [LARGE SCALE GENOMIC DNA]</scope>
    <source>
        <strain evidence="2">Daus_M_001</strain>
        <tissue evidence="2">Leg muscle</tissue>
    </source>
</reference>
<evidence type="ECO:0000256" key="1">
    <source>
        <dbReference type="SAM" id="MobiDB-lite"/>
    </source>
</evidence>
<feature type="region of interest" description="Disordered" evidence="1">
    <location>
        <begin position="488"/>
        <end position="507"/>
    </location>
</feature>
<dbReference type="PANTHER" id="PTHR46060">
    <property type="entry name" value="MARINER MOS1 TRANSPOSASE-LIKE PROTEIN"/>
    <property type="match status" value="1"/>
</dbReference>
<proteinExistence type="predicted"/>
<comment type="caution">
    <text evidence="2">The sequence shown here is derived from an EMBL/GenBank/DDBJ whole genome shotgun (WGS) entry which is preliminary data.</text>
</comment>
<accession>A0ABQ9GZK5</accession>
<dbReference type="InterPro" id="IPR036397">
    <property type="entry name" value="RNaseH_sf"/>
</dbReference>
<dbReference type="Proteomes" id="UP001159363">
    <property type="component" value="Chromosome 7"/>
</dbReference>
<sequence>MTENVTLSEDCEASRVPEKKKGAGRNFEFVSPRLLTSANRIRLERASQKQSSDVHKITYDRVKRCREGKINTKSSERVNVDVFTLKQTAVSPTQPPPISFVTDLSRNYKWNEAKTAERVIKQYCGRYNDDDTENAFSTNTRQSADGHSSKSELLLQSNSLSEFHHVDWQQQFGTPEGMVTRKVQSHNNENSGCRLLYIELLTIETKVPCSIPLPASPAILPQQATSTAEIAEALQSGGVVRVKITTKAEQRAYIKTAARRGRNARECHAELWEALDNHTIPQRCSCKVGRGLQAGKRVNSDLPRSGRAVVDQCLKDDTRWTGVELAQNRHGYRRHGKMRQPQKHMIVSAYDSRVVLVCYPVREGCTVNAQYYMSFLRYHLRHAVREKRPEMLGDDILWGWEVLPQPSYSPELSPCDYDLISEVKRPLRGKRFANNQDIVTAVRRCGFHGLLDISASTPLLPSSSPSPCGSQSAAGSRVPLDGLQLPAESHTSSAAKPPDLLERRDSSLPQTLPPAAIEFVLEEMKLLHKYQRSIAHYRLLIGCCDQVRSLFNARSHCCYLLVTGAQLNGACLNNCGPIAAAGEKFKCLKSASPPNEFKEVSAVWDECSAAGMEVVPQLVQVGKGGELYHSWYVPVSDNSYLAATDTFEKEATIVVVVNYASTRLRGVVGVLPD</sequence>
<evidence type="ECO:0000313" key="2">
    <source>
        <dbReference type="EMBL" id="KAJ8877386.1"/>
    </source>
</evidence>
<evidence type="ECO:0000313" key="3">
    <source>
        <dbReference type="Proteomes" id="UP001159363"/>
    </source>
</evidence>
<dbReference type="Gene3D" id="3.30.420.10">
    <property type="entry name" value="Ribonuclease H-like superfamily/Ribonuclease H"/>
    <property type="match status" value="2"/>
</dbReference>